<dbReference type="Proteomes" id="UP000215827">
    <property type="component" value="Unassembled WGS sequence"/>
</dbReference>
<sequence>MSGFIKKMTAEQFNAVFSTGSAFVYHSRKDGAGVPVTTRSDAWTLGHGAVVVSVTGVSGGVDITHLKPANN</sequence>
<dbReference type="EMBL" id="NEFA01000001">
    <property type="protein sequence ID" value="OYR07076.1"/>
    <property type="molecule type" value="Genomic_DNA"/>
</dbReference>
<gene>
    <name evidence="1" type="ORF">B9P89_00200</name>
</gene>
<proteinExistence type="predicted"/>
<reference evidence="1 2" key="1">
    <citation type="submission" date="2017-04" db="EMBL/GenBank/DDBJ databases">
        <title>Emergence of KPC-2-producing Citrobacter isolates from sediments of a Chinese river.</title>
        <authorList>
            <person name="Zheng B."/>
        </authorList>
    </citation>
    <scope>NUCLEOTIDE SEQUENCE [LARGE SCALE GENOMIC DNA]</scope>
    <source>
        <strain evidence="1 2">C191</strain>
    </source>
</reference>
<accession>A0AA44NS19</accession>
<dbReference type="RefSeq" id="WP_094542793.1">
    <property type="nucleotide sequence ID" value="NZ_NEEZ01000012.1"/>
</dbReference>
<comment type="caution">
    <text evidence="1">The sequence shown here is derived from an EMBL/GenBank/DDBJ whole genome shotgun (WGS) entry which is preliminary data.</text>
</comment>
<evidence type="ECO:0000313" key="1">
    <source>
        <dbReference type="EMBL" id="OYR07076.1"/>
    </source>
</evidence>
<protein>
    <submittedName>
        <fullName evidence="1">Uncharacterized protein</fullName>
    </submittedName>
</protein>
<name>A0AA44NS19_CITFR</name>
<evidence type="ECO:0000313" key="2">
    <source>
        <dbReference type="Proteomes" id="UP000215827"/>
    </source>
</evidence>
<organism evidence="1 2">
    <name type="scientific">Citrobacter freundii</name>
    <dbReference type="NCBI Taxonomy" id="546"/>
    <lineage>
        <taxon>Bacteria</taxon>
        <taxon>Pseudomonadati</taxon>
        <taxon>Pseudomonadota</taxon>
        <taxon>Gammaproteobacteria</taxon>
        <taxon>Enterobacterales</taxon>
        <taxon>Enterobacteriaceae</taxon>
        <taxon>Citrobacter</taxon>
        <taxon>Citrobacter freundii complex</taxon>
    </lineage>
</organism>
<dbReference type="AlphaFoldDB" id="A0AA44NS19"/>